<evidence type="ECO:0000256" key="2">
    <source>
        <dbReference type="ARBA" id="ARBA00022516"/>
    </source>
</evidence>
<evidence type="ECO:0000256" key="10">
    <source>
        <dbReference type="PIRSR" id="PIRSR000112-1"/>
    </source>
</evidence>
<name>A0A1E5LEF4_9BACI</name>
<keyword evidence="6 12" id="KW-0520">NAD</keyword>
<evidence type="ECO:0000256" key="3">
    <source>
        <dbReference type="ARBA" id="ARBA00022723"/>
    </source>
</evidence>
<keyword evidence="7" id="KW-0443">Lipid metabolism</keyword>
<feature type="binding site" evidence="10">
    <location>
        <position position="263"/>
    </location>
    <ligand>
        <name>glycerol</name>
        <dbReference type="ChEBI" id="CHEBI:17754"/>
    </ligand>
</feature>
<keyword evidence="4" id="KW-0521">NADP</keyword>
<evidence type="ECO:0000256" key="4">
    <source>
        <dbReference type="ARBA" id="ARBA00022857"/>
    </source>
</evidence>
<dbReference type="CDD" id="cd08174">
    <property type="entry name" value="G1PDH-like"/>
    <property type="match status" value="1"/>
</dbReference>
<organism evidence="13 14">
    <name type="scientific">Bacillus solimangrovi</name>
    <dbReference type="NCBI Taxonomy" id="1305675"/>
    <lineage>
        <taxon>Bacteria</taxon>
        <taxon>Bacillati</taxon>
        <taxon>Bacillota</taxon>
        <taxon>Bacilli</taxon>
        <taxon>Bacillales</taxon>
        <taxon>Bacillaceae</taxon>
        <taxon>Bacillus</taxon>
    </lineage>
</organism>
<dbReference type="Gene3D" id="1.20.1090.10">
    <property type="entry name" value="Dehydroquinate synthase-like - alpha domain"/>
    <property type="match status" value="1"/>
</dbReference>
<feature type="binding site" evidence="12">
    <location>
        <position position="125"/>
    </location>
    <ligand>
        <name>NAD(+)</name>
        <dbReference type="ChEBI" id="CHEBI:57540"/>
    </ligand>
</feature>
<dbReference type="OrthoDB" id="9763580at2"/>
<dbReference type="GO" id="GO:0008654">
    <property type="term" value="P:phospholipid biosynthetic process"/>
    <property type="evidence" value="ECO:0007669"/>
    <property type="project" value="UniProtKB-KW"/>
</dbReference>
<feature type="binding site" evidence="10">
    <location>
        <position position="247"/>
    </location>
    <ligand>
        <name>glycerol</name>
        <dbReference type="ChEBI" id="CHEBI:17754"/>
    </ligand>
</feature>
<dbReference type="Pfam" id="PF13685">
    <property type="entry name" value="Fe-ADH_2"/>
    <property type="match status" value="1"/>
</dbReference>
<protein>
    <submittedName>
        <fullName evidence="13">Glycerol dehydrogenase</fullName>
    </submittedName>
</protein>
<dbReference type="PIRSF" id="PIRSF000112">
    <property type="entry name" value="Glycerol_dehydrogenase"/>
    <property type="match status" value="1"/>
</dbReference>
<feature type="binding site" evidence="12">
    <location>
        <begin position="116"/>
        <end position="119"/>
    </location>
    <ligand>
        <name>NAD(+)</name>
        <dbReference type="ChEBI" id="CHEBI:57540"/>
    </ligand>
</feature>
<comment type="caution">
    <text evidence="13">The sequence shown here is derived from an EMBL/GenBank/DDBJ whole genome shotgun (WGS) entry which is preliminary data.</text>
</comment>
<feature type="binding site" evidence="11">
    <location>
        <position position="121"/>
    </location>
    <ligand>
        <name>glycerol</name>
        <dbReference type="ChEBI" id="CHEBI:17754"/>
    </ligand>
</feature>
<gene>
    <name evidence="13" type="ORF">BFG57_15540</name>
</gene>
<feature type="binding site" evidence="12">
    <location>
        <begin position="94"/>
        <end position="98"/>
    </location>
    <ligand>
        <name>NAD(+)</name>
        <dbReference type="ChEBI" id="CHEBI:57540"/>
    </ligand>
</feature>
<dbReference type="EMBL" id="MJEH01000027">
    <property type="protein sequence ID" value="OEH92471.1"/>
    <property type="molecule type" value="Genomic_DNA"/>
</dbReference>
<accession>A0A1E5LEF4</accession>
<evidence type="ECO:0000313" key="13">
    <source>
        <dbReference type="EMBL" id="OEH92471.1"/>
    </source>
</evidence>
<evidence type="ECO:0000256" key="12">
    <source>
        <dbReference type="PIRSR" id="PIRSR000112-3"/>
    </source>
</evidence>
<evidence type="ECO:0000256" key="9">
    <source>
        <dbReference type="ARBA" id="ARBA00023264"/>
    </source>
</evidence>
<keyword evidence="2" id="KW-0444">Lipid biosynthesis</keyword>
<keyword evidence="5" id="KW-0560">Oxidoreductase</keyword>
<feature type="binding site" evidence="10">
    <location>
        <position position="168"/>
    </location>
    <ligand>
        <name>glycerol</name>
        <dbReference type="ChEBI" id="CHEBI:17754"/>
    </ligand>
</feature>
<keyword evidence="10" id="KW-0862">Zinc</keyword>
<dbReference type="GO" id="GO:0046872">
    <property type="term" value="F:metal ion binding"/>
    <property type="evidence" value="ECO:0007669"/>
    <property type="project" value="UniProtKB-KW"/>
</dbReference>
<dbReference type="Gene3D" id="3.40.50.1970">
    <property type="match status" value="1"/>
</dbReference>
<proteinExistence type="predicted"/>
<comment type="cofactor">
    <cofactor evidence="10">
        <name>Zn(2+)</name>
        <dbReference type="ChEBI" id="CHEBI:29105"/>
    </cofactor>
    <text evidence="10">Binds 1 zinc ion per subunit.</text>
</comment>
<dbReference type="PANTHER" id="PTHR43616:SF5">
    <property type="entry name" value="GLYCEROL DEHYDROGENASE 1"/>
    <property type="match status" value="1"/>
</dbReference>
<keyword evidence="14" id="KW-1185">Reference proteome</keyword>
<evidence type="ECO:0000313" key="14">
    <source>
        <dbReference type="Proteomes" id="UP000095209"/>
    </source>
</evidence>
<evidence type="ECO:0000256" key="1">
    <source>
        <dbReference type="ARBA" id="ARBA00022490"/>
    </source>
</evidence>
<dbReference type="PANTHER" id="PTHR43616">
    <property type="entry name" value="GLYCEROL DEHYDROGENASE"/>
    <property type="match status" value="1"/>
</dbReference>
<keyword evidence="1" id="KW-0963">Cytoplasm</keyword>
<dbReference type="GO" id="GO:0016614">
    <property type="term" value="F:oxidoreductase activity, acting on CH-OH group of donors"/>
    <property type="evidence" value="ECO:0007669"/>
    <property type="project" value="InterPro"/>
</dbReference>
<dbReference type="RefSeq" id="WP_069717473.1">
    <property type="nucleotide sequence ID" value="NZ_MJEH01000027.1"/>
</dbReference>
<keyword evidence="8" id="KW-0594">Phospholipid biosynthesis</keyword>
<evidence type="ECO:0000256" key="6">
    <source>
        <dbReference type="ARBA" id="ARBA00023027"/>
    </source>
</evidence>
<evidence type="ECO:0000256" key="8">
    <source>
        <dbReference type="ARBA" id="ARBA00023209"/>
    </source>
</evidence>
<dbReference type="Proteomes" id="UP000095209">
    <property type="component" value="Unassembled WGS sequence"/>
</dbReference>
<dbReference type="InterPro" id="IPR016205">
    <property type="entry name" value="Glycerol_DH"/>
</dbReference>
<keyword evidence="9" id="KW-1208">Phospholipid metabolism</keyword>
<dbReference type="SUPFAM" id="SSF56796">
    <property type="entry name" value="Dehydroquinate synthase-like"/>
    <property type="match status" value="1"/>
</dbReference>
<keyword evidence="3 10" id="KW-0479">Metal-binding</keyword>
<dbReference type="STRING" id="1305675.BFG57_15540"/>
<reference evidence="13 14" key="1">
    <citation type="submission" date="2016-08" db="EMBL/GenBank/DDBJ databases">
        <title>Genome of Bacillus solimangrovi GH2-4.</title>
        <authorList>
            <person name="Lim S."/>
            <person name="Kim B.-C."/>
        </authorList>
    </citation>
    <scope>NUCLEOTIDE SEQUENCE [LARGE SCALE GENOMIC DNA]</scope>
    <source>
        <strain evidence="13 14">GH2-4</strain>
    </source>
</reference>
<dbReference type="AlphaFoldDB" id="A0A1E5LEF4"/>
<sequence length="352" mass="39085">MINPVTSVPIPAILEISKGATLHLEHILQKHGFNNGLILFDSFTYHAYKQNLQQSLKSVKMDMVMLPGDLDISALIKTAFELQHYEVILAMGGGTIIDYGKYIAFSKRIPFISIPTSASNDGFASSNCSLQVNKRKTTVPAKIPYGIITDLQIIEKAPQKFILAGIGDLMSNITALYDWEFEEKHGVSSVNAFASMLSKKAVNSFIRTPMNDLSCLILLKELVSSLTMGGISTAISGNSAPISGSEHLISHALDKTSSSPQMHGIQVGIATYIMANVQNHRAERMTKVFTRTGFFDYVKTLNLDKEEYRHAINVAPSIKPNRYTYLHDEVYQQKALQFLEEDPMLQEIFSSE</sequence>
<evidence type="ECO:0000256" key="7">
    <source>
        <dbReference type="ARBA" id="ARBA00023098"/>
    </source>
</evidence>
<evidence type="ECO:0000256" key="11">
    <source>
        <dbReference type="PIRSR" id="PIRSR000112-2"/>
    </source>
</evidence>
<dbReference type="InterPro" id="IPR032837">
    <property type="entry name" value="G1PDH"/>
</dbReference>
<evidence type="ECO:0000256" key="5">
    <source>
        <dbReference type="ARBA" id="ARBA00023002"/>
    </source>
</evidence>